<protein>
    <submittedName>
        <fullName evidence="2">Uncharacterized protein</fullName>
    </submittedName>
</protein>
<dbReference type="AlphaFoldDB" id="A0A565CN26"/>
<accession>A0A565CN26</accession>
<keyword evidence="3" id="KW-1185">Reference proteome</keyword>
<evidence type="ECO:0000256" key="1">
    <source>
        <dbReference type="SAM" id="MobiDB-lite"/>
    </source>
</evidence>
<feature type="region of interest" description="Disordered" evidence="1">
    <location>
        <begin position="41"/>
        <end position="61"/>
    </location>
</feature>
<dbReference type="Proteomes" id="UP000489600">
    <property type="component" value="Unassembled WGS sequence"/>
</dbReference>
<evidence type="ECO:0000313" key="3">
    <source>
        <dbReference type="Proteomes" id="UP000489600"/>
    </source>
</evidence>
<sequence>MGEIGAKRWNFGANDAVENLAREMCVISSTSSLIISTAMTANQSSLSDTATPRPPLFPYHG</sequence>
<gene>
    <name evidence="2" type="ORF">ANE_LOCUS25572</name>
</gene>
<dbReference type="EMBL" id="CABITT030000008">
    <property type="protein sequence ID" value="VVB15128.1"/>
    <property type="molecule type" value="Genomic_DNA"/>
</dbReference>
<evidence type="ECO:0000313" key="2">
    <source>
        <dbReference type="EMBL" id="VVB15128.1"/>
    </source>
</evidence>
<feature type="compositionally biased region" description="Pro residues" evidence="1">
    <location>
        <begin position="52"/>
        <end position="61"/>
    </location>
</feature>
<name>A0A565CN26_9BRAS</name>
<reference evidence="2" key="1">
    <citation type="submission" date="2019-07" db="EMBL/GenBank/DDBJ databases">
        <authorList>
            <person name="Dittberner H."/>
        </authorList>
    </citation>
    <scope>NUCLEOTIDE SEQUENCE [LARGE SCALE GENOMIC DNA]</scope>
</reference>
<feature type="compositionally biased region" description="Polar residues" evidence="1">
    <location>
        <begin position="41"/>
        <end position="50"/>
    </location>
</feature>
<organism evidence="2 3">
    <name type="scientific">Arabis nemorensis</name>
    <dbReference type="NCBI Taxonomy" id="586526"/>
    <lineage>
        <taxon>Eukaryota</taxon>
        <taxon>Viridiplantae</taxon>
        <taxon>Streptophyta</taxon>
        <taxon>Embryophyta</taxon>
        <taxon>Tracheophyta</taxon>
        <taxon>Spermatophyta</taxon>
        <taxon>Magnoliopsida</taxon>
        <taxon>eudicotyledons</taxon>
        <taxon>Gunneridae</taxon>
        <taxon>Pentapetalae</taxon>
        <taxon>rosids</taxon>
        <taxon>malvids</taxon>
        <taxon>Brassicales</taxon>
        <taxon>Brassicaceae</taxon>
        <taxon>Arabideae</taxon>
        <taxon>Arabis</taxon>
    </lineage>
</organism>
<comment type="caution">
    <text evidence="2">The sequence shown here is derived from an EMBL/GenBank/DDBJ whole genome shotgun (WGS) entry which is preliminary data.</text>
</comment>
<proteinExistence type="predicted"/>